<dbReference type="Pfam" id="PF26408">
    <property type="entry name" value="DUF8106"/>
    <property type="match status" value="1"/>
</dbReference>
<sequence>MNCAPREFSHEPPDCERTKAVLFCQTCGRAADIDEWPEQTHDGRTVRLDCPDCGEVVWRGLDDGAADDPEQDRVPTPTP</sequence>
<reference evidence="3" key="2">
    <citation type="submission" date="2019-12" db="EMBL/GenBank/DDBJ databases">
        <title>Haloferax alexandrinus strain pws11.</title>
        <authorList>
            <person name="Verma D.K."/>
            <person name="Gopal K."/>
            <person name="Prasad E.S."/>
        </authorList>
    </citation>
    <scope>NUCLEOTIDE SEQUENCE</scope>
    <source>
        <strain evidence="3">Pws11</strain>
    </source>
</reference>
<accession>A0A558GCQ3</accession>
<evidence type="ECO:0000313" key="3">
    <source>
        <dbReference type="EMBL" id="NLV04011.1"/>
    </source>
</evidence>
<evidence type="ECO:0000313" key="4">
    <source>
        <dbReference type="EMBL" id="TVT95514.1"/>
    </source>
</evidence>
<feature type="region of interest" description="Disordered" evidence="1">
    <location>
        <begin position="60"/>
        <end position="79"/>
    </location>
</feature>
<evidence type="ECO:0000313" key="5">
    <source>
        <dbReference type="Proteomes" id="UP000320212"/>
    </source>
</evidence>
<dbReference type="AlphaFoldDB" id="A0A558GCQ3"/>
<dbReference type="Proteomes" id="UP000320212">
    <property type="component" value="Unassembled WGS sequence"/>
</dbReference>
<protein>
    <recommendedName>
        <fullName evidence="2">DUF8106 domain-containing protein</fullName>
    </recommendedName>
</protein>
<dbReference type="GeneID" id="301160236"/>
<dbReference type="Proteomes" id="UP000619835">
    <property type="component" value="Unassembled WGS sequence"/>
</dbReference>
<dbReference type="EMBL" id="WOWC01000001">
    <property type="protein sequence ID" value="NLV04011.1"/>
    <property type="molecule type" value="Genomic_DNA"/>
</dbReference>
<evidence type="ECO:0000256" key="1">
    <source>
        <dbReference type="SAM" id="MobiDB-lite"/>
    </source>
</evidence>
<name>A0A558GCQ3_HALVO</name>
<accession>A0A847TZH3</accession>
<organism evidence="4 5">
    <name type="scientific">Haloferax volcanii</name>
    <name type="common">Halobacterium volcanii</name>
    <dbReference type="NCBI Taxonomy" id="2246"/>
    <lineage>
        <taxon>Archaea</taxon>
        <taxon>Methanobacteriati</taxon>
        <taxon>Methanobacteriota</taxon>
        <taxon>Stenosarchaea group</taxon>
        <taxon>Halobacteria</taxon>
        <taxon>Halobacteriales</taxon>
        <taxon>Haloferacaceae</taxon>
        <taxon>Haloferax</taxon>
    </lineage>
</organism>
<dbReference type="EMBL" id="VMTR01000026">
    <property type="protein sequence ID" value="TVT95514.1"/>
    <property type="molecule type" value="Genomic_DNA"/>
</dbReference>
<evidence type="ECO:0000259" key="2">
    <source>
        <dbReference type="Pfam" id="PF26408"/>
    </source>
</evidence>
<reference evidence="4 5" key="1">
    <citation type="submission" date="2019-07" db="EMBL/GenBank/DDBJ databases">
        <title>Draft genome sequence of Haloferax volcanii SS0101, isolated from salt farm in Samut Sakhon, Thailand.</title>
        <authorList>
            <person name="Wanthongcharoen S."/>
            <person name="Yamprayoonswat W."/>
            <person name="Ruangsuj P."/>
            <person name="Thongpramul N."/>
            <person name="Jumpathong W."/>
            <person name="Sittihan S."/>
            <person name="Kanjanavas P."/>
            <person name="Yasawong M."/>
        </authorList>
    </citation>
    <scope>NUCLEOTIDE SEQUENCE [LARGE SCALE GENOMIC DNA]</scope>
    <source>
        <strain evidence="4 5">SS0101</strain>
    </source>
</reference>
<gene>
    <name evidence="4" type="ORF">FQA18_05985</name>
    <name evidence="3" type="ORF">GOC85_15715</name>
</gene>
<dbReference type="RefSeq" id="WP_004062546.1">
    <property type="nucleotide sequence ID" value="NZ_CP191799.1"/>
</dbReference>
<proteinExistence type="predicted"/>
<comment type="caution">
    <text evidence="4">The sequence shown here is derived from an EMBL/GenBank/DDBJ whole genome shotgun (WGS) entry which is preliminary data.</text>
</comment>
<feature type="domain" description="DUF8106" evidence="2">
    <location>
        <begin position="18"/>
        <end position="57"/>
    </location>
</feature>
<dbReference type="InterPro" id="IPR058419">
    <property type="entry name" value="DUF8106"/>
</dbReference>